<comment type="caution">
    <text evidence="2">The sequence shown here is derived from an EMBL/GenBank/DDBJ whole genome shotgun (WGS) entry which is preliminary data.</text>
</comment>
<keyword evidence="1" id="KW-0732">Signal</keyword>
<proteinExistence type="predicted"/>
<sequence length="146" mass="16567">MRIKVLLLTMVTVALLSFSSSVSAEPGLPFEYGQPAAANEFYMGFIKDSSSHMEWYKWTNTASSTKSVRVFMANPVFNNYDVDYYYKSNDGNFIKKTAEDTGIGEKIDITPIVKVPAGTTIYWRVVPHSAADFNKKVGYWTYLRLF</sequence>
<gene>
    <name evidence="2" type="ORF">ACFPYJ_31175</name>
</gene>
<protein>
    <submittedName>
        <fullName evidence="2">Uncharacterized protein</fullName>
    </submittedName>
</protein>
<feature type="signal peptide" evidence="1">
    <location>
        <begin position="1"/>
        <end position="24"/>
    </location>
</feature>
<name>A0ABW0W910_9BACL</name>
<evidence type="ECO:0000313" key="2">
    <source>
        <dbReference type="EMBL" id="MFC5653504.1"/>
    </source>
</evidence>
<keyword evidence="3" id="KW-1185">Reference proteome</keyword>
<reference evidence="3" key="1">
    <citation type="journal article" date="2019" name="Int. J. Syst. Evol. Microbiol.">
        <title>The Global Catalogue of Microorganisms (GCM) 10K type strain sequencing project: providing services to taxonomists for standard genome sequencing and annotation.</title>
        <authorList>
            <consortium name="The Broad Institute Genomics Platform"/>
            <consortium name="The Broad Institute Genome Sequencing Center for Infectious Disease"/>
            <person name="Wu L."/>
            <person name="Ma J."/>
        </authorList>
    </citation>
    <scope>NUCLEOTIDE SEQUENCE [LARGE SCALE GENOMIC DNA]</scope>
    <source>
        <strain evidence="3">CGMCC 1.3240</strain>
    </source>
</reference>
<accession>A0ABW0W910</accession>
<organism evidence="2 3">
    <name type="scientific">Paenibacillus solisilvae</name>
    <dbReference type="NCBI Taxonomy" id="2486751"/>
    <lineage>
        <taxon>Bacteria</taxon>
        <taxon>Bacillati</taxon>
        <taxon>Bacillota</taxon>
        <taxon>Bacilli</taxon>
        <taxon>Bacillales</taxon>
        <taxon>Paenibacillaceae</taxon>
        <taxon>Paenibacillus</taxon>
    </lineage>
</organism>
<dbReference type="RefSeq" id="WP_379192158.1">
    <property type="nucleotide sequence ID" value="NZ_JBHSOW010000127.1"/>
</dbReference>
<dbReference type="EMBL" id="JBHSOW010000127">
    <property type="protein sequence ID" value="MFC5653504.1"/>
    <property type="molecule type" value="Genomic_DNA"/>
</dbReference>
<dbReference type="Proteomes" id="UP001596047">
    <property type="component" value="Unassembled WGS sequence"/>
</dbReference>
<evidence type="ECO:0000256" key="1">
    <source>
        <dbReference type="SAM" id="SignalP"/>
    </source>
</evidence>
<evidence type="ECO:0000313" key="3">
    <source>
        <dbReference type="Proteomes" id="UP001596047"/>
    </source>
</evidence>
<feature type="chain" id="PRO_5045417788" evidence="1">
    <location>
        <begin position="25"/>
        <end position="146"/>
    </location>
</feature>